<feature type="region of interest" description="Disordered" evidence="1">
    <location>
        <begin position="1"/>
        <end position="21"/>
    </location>
</feature>
<reference evidence="2" key="1">
    <citation type="journal article" date="2021" name="J. Antimicrob. Chemother.">
        <title>Dissemination of Klebsiella pneumoniae ST147 NDM-1 in Poland, 2015-19.</title>
        <authorList>
            <person name="Biedrzycka M."/>
            <person name="Urbanowicz P."/>
            <person name="Guzek A."/>
            <person name="Brisse S."/>
            <person name="Gniadkowski M."/>
            <person name="Izdebski R."/>
        </authorList>
    </citation>
    <scope>NUCLEOTIDE SEQUENCE</scope>
    <source>
        <plasmid evidence="2">p1433F</plasmid>
    </source>
</reference>
<dbReference type="AlphaFoldDB" id="A0A8E6P4K5"/>
<proteinExistence type="predicted"/>
<sequence length="88" mass="9190">MLYSLFSRSDPKKGSSGSAGALPALSGQETQYAAVLLASLTLYVVSLPCPEIGRSAPEKGGVVILSPWYTSGNFVKREKSDPDGTAVL</sequence>
<protein>
    <submittedName>
        <fullName evidence="2">Uncharacterized protein</fullName>
    </submittedName>
</protein>
<name>A0A8E6P4K5_KLEPN</name>
<keyword evidence="2" id="KW-0614">Plasmid</keyword>
<evidence type="ECO:0000256" key="1">
    <source>
        <dbReference type="SAM" id="MobiDB-lite"/>
    </source>
</evidence>
<geneLocation type="plasmid" evidence="2">
    <name>p1433F</name>
</geneLocation>
<accession>A0A8E6P4K5</accession>
<evidence type="ECO:0000313" key="2">
    <source>
        <dbReference type="EMBL" id="QVQ62735.1"/>
    </source>
</evidence>
<organism evidence="2">
    <name type="scientific">Klebsiella pneumoniae</name>
    <dbReference type="NCBI Taxonomy" id="573"/>
    <lineage>
        <taxon>Bacteria</taxon>
        <taxon>Pseudomonadati</taxon>
        <taxon>Pseudomonadota</taxon>
        <taxon>Gammaproteobacteria</taxon>
        <taxon>Enterobacterales</taxon>
        <taxon>Enterobacteriaceae</taxon>
        <taxon>Klebsiella/Raoultella group</taxon>
        <taxon>Klebsiella</taxon>
        <taxon>Klebsiella pneumoniae complex</taxon>
    </lineage>
</organism>
<dbReference type="EMBL" id="MW363917">
    <property type="protein sequence ID" value="QVQ62735.1"/>
    <property type="molecule type" value="Genomic_DNA"/>
</dbReference>